<organism evidence="2 3">
    <name type="scientific">Trichonephila clavata</name>
    <name type="common">Joro spider</name>
    <name type="synonym">Nephila clavata</name>
    <dbReference type="NCBI Taxonomy" id="2740835"/>
    <lineage>
        <taxon>Eukaryota</taxon>
        <taxon>Metazoa</taxon>
        <taxon>Ecdysozoa</taxon>
        <taxon>Arthropoda</taxon>
        <taxon>Chelicerata</taxon>
        <taxon>Arachnida</taxon>
        <taxon>Araneae</taxon>
        <taxon>Araneomorphae</taxon>
        <taxon>Entelegynae</taxon>
        <taxon>Araneoidea</taxon>
        <taxon>Nephilidae</taxon>
        <taxon>Trichonephila</taxon>
    </lineage>
</organism>
<dbReference type="EMBL" id="BMAO01007501">
    <property type="protein sequence ID" value="GFR16395.1"/>
    <property type="molecule type" value="Genomic_DNA"/>
</dbReference>
<feature type="signal peptide" evidence="1">
    <location>
        <begin position="1"/>
        <end position="30"/>
    </location>
</feature>
<reference evidence="2" key="1">
    <citation type="submission" date="2020-07" db="EMBL/GenBank/DDBJ databases">
        <title>Multicomponent nature underlies the extraordinary mechanical properties of spider dragline silk.</title>
        <authorList>
            <person name="Kono N."/>
            <person name="Nakamura H."/>
            <person name="Mori M."/>
            <person name="Yoshida Y."/>
            <person name="Ohtoshi R."/>
            <person name="Malay A.D."/>
            <person name="Moran D.A.P."/>
            <person name="Tomita M."/>
            <person name="Numata K."/>
            <person name="Arakawa K."/>
        </authorList>
    </citation>
    <scope>NUCLEOTIDE SEQUENCE</scope>
</reference>
<dbReference type="Proteomes" id="UP000887116">
    <property type="component" value="Unassembled WGS sequence"/>
</dbReference>
<accession>A0A8X6J1Y2</accession>
<keyword evidence="3" id="KW-1185">Reference proteome</keyword>
<protein>
    <submittedName>
        <fullName evidence="2">Uncharacterized protein</fullName>
    </submittedName>
</protein>
<proteinExistence type="predicted"/>
<gene>
    <name evidence="2" type="primary">AVEN_119027_1</name>
    <name evidence="2" type="ORF">TNCT_393691</name>
</gene>
<sequence>MLMLPNSQNGFWNLVLSCLIVATTIRSALGDEARAVIADSVSRSHQEVVPPELDHDTVDDGPIVSPINPHDHSSFLENFSSKNGHGHEEPQRFPFIRMDFTYAKPVIIGLWILISSLAKFGEY</sequence>
<evidence type="ECO:0000313" key="2">
    <source>
        <dbReference type="EMBL" id="GFR16395.1"/>
    </source>
</evidence>
<feature type="chain" id="PRO_5036499650" evidence="1">
    <location>
        <begin position="31"/>
        <end position="123"/>
    </location>
</feature>
<comment type="caution">
    <text evidence="2">The sequence shown here is derived from an EMBL/GenBank/DDBJ whole genome shotgun (WGS) entry which is preliminary data.</text>
</comment>
<evidence type="ECO:0000256" key="1">
    <source>
        <dbReference type="SAM" id="SignalP"/>
    </source>
</evidence>
<dbReference type="OrthoDB" id="6407759at2759"/>
<dbReference type="AlphaFoldDB" id="A0A8X6J1Y2"/>
<evidence type="ECO:0000313" key="3">
    <source>
        <dbReference type="Proteomes" id="UP000887116"/>
    </source>
</evidence>
<keyword evidence="1" id="KW-0732">Signal</keyword>
<name>A0A8X6J1Y2_TRICU</name>